<keyword evidence="4" id="KW-0408">Iron</keyword>
<evidence type="ECO:0000256" key="2">
    <source>
        <dbReference type="ARBA" id="ARBA00022485"/>
    </source>
</evidence>
<evidence type="ECO:0000256" key="1">
    <source>
        <dbReference type="ARBA" id="ARBA00001966"/>
    </source>
</evidence>
<protein>
    <submittedName>
        <fullName evidence="6">Uncharacterized protein</fullName>
    </submittedName>
</protein>
<reference evidence="6" key="1">
    <citation type="submission" date="2022-10" db="EMBL/GenBank/DDBJ databases">
        <title>Luteolibacter sp. GHJ8, whole genome shotgun sequencing project.</title>
        <authorList>
            <person name="Zhao G."/>
            <person name="Shen L."/>
        </authorList>
    </citation>
    <scope>NUCLEOTIDE SEQUENCE</scope>
    <source>
        <strain evidence="6">GHJ8</strain>
    </source>
</reference>
<evidence type="ECO:0000313" key="6">
    <source>
        <dbReference type="EMBL" id="MCW1912722.1"/>
    </source>
</evidence>
<comment type="cofactor">
    <cofactor evidence="1">
        <name>[4Fe-4S] cluster</name>
        <dbReference type="ChEBI" id="CHEBI:49883"/>
    </cofactor>
</comment>
<evidence type="ECO:0000313" key="7">
    <source>
        <dbReference type="Proteomes" id="UP001165653"/>
    </source>
</evidence>
<keyword evidence="5" id="KW-0411">Iron-sulfur</keyword>
<dbReference type="InterPro" id="IPR003451">
    <property type="entry name" value="LytB/IspH"/>
</dbReference>
<dbReference type="Proteomes" id="UP001165653">
    <property type="component" value="Unassembled WGS sequence"/>
</dbReference>
<dbReference type="PANTHER" id="PTHR30426:SF0">
    <property type="entry name" value="4-HYDROXY-3-METHYLBUT-2-ENYL DIPHOSPHATE REDUCTASE"/>
    <property type="match status" value="1"/>
</dbReference>
<sequence>MQASLLSSLQIRFALSKGHGEEIRKALTKTDILLKRGPLTLLGPLAPDAALCETYRRRGMLEGSPTEYRAPTKAVVVPFTGLPKACIRKWRENGHEVIDLTLPAIRRAQTSLSLLALEHCKTIVIGHREDPEAIAIAGECPASRIIEDADQAIEVPFAPKFGLVCQTSISKRRAEAVAEALRLRHPDSRMVFLDTTTPAMTERERSVDGLSRWAEAIIVAGERNDSSVRALIEAARRLGLAAEAVPNAGALELRDFARYRRIGISAGEFSPDAVAEGIAARLQTEVATAA</sequence>
<evidence type="ECO:0000256" key="3">
    <source>
        <dbReference type="ARBA" id="ARBA00022723"/>
    </source>
</evidence>
<evidence type="ECO:0000256" key="4">
    <source>
        <dbReference type="ARBA" id="ARBA00023004"/>
    </source>
</evidence>
<dbReference type="Pfam" id="PF02401">
    <property type="entry name" value="LYTB"/>
    <property type="match status" value="1"/>
</dbReference>
<keyword evidence="7" id="KW-1185">Reference proteome</keyword>
<keyword evidence="3" id="KW-0479">Metal-binding</keyword>
<keyword evidence="2" id="KW-0004">4Fe-4S</keyword>
<gene>
    <name evidence="6" type="ORF">OJ996_04000</name>
</gene>
<proteinExistence type="predicted"/>
<comment type="caution">
    <text evidence="6">The sequence shown here is derived from an EMBL/GenBank/DDBJ whole genome shotgun (WGS) entry which is preliminary data.</text>
</comment>
<dbReference type="Gene3D" id="3.40.1010.20">
    <property type="entry name" value="4-hydroxy-3-methylbut-2-enyl diphosphate reductase, catalytic domain"/>
    <property type="match status" value="2"/>
</dbReference>
<dbReference type="PANTHER" id="PTHR30426">
    <property type="entry name" value="4-HYDROXY-3-METHYLBUT-2-ENYL DIPHOSPHATE REDUCTASE"/>
    <property type="match status" value="1"/>
</dbReference>
<dbReference type="RefSeq" id="WP_264511415.1">
    <property type="nucleotide sequence ID" value="NZ_JAPDDR010000002.1"/>
</dbReference>
<accession>A0ABT3FZ72</accession>
<dbReference type="EMBL" id="JAPDDR010000002">
    <property type="protein sequence ID" value="MCW1912722.1"/>
    <property type="molecule type" value="Genomic_DNA"/>
</dbReference>
<name>A0ABT3FZ72_9BACT</name>
<organism evidence="6 7">
    <name type="scientific">Luteolibacter rhizosphaerae</name>
    <dbReference type="NCBI Taxonomy" id="2989719"/>
    <lineage>
        <taxon>Bacteria</taxon>
        <taxon>Pseudomonadati</taxon>
        <taxon>Verrucomicrobiota</taxon>
        <taxon>Verrucomicrobiia</taxon>
        <taxon>Verrucomicrobiales</taxon>
        <taxon>Verrucomicrobiaceae</taxon>
        <taxon>Luteolibacter</taxon>
    </lineage>
</organism>
<evidence type="ECO:0000256" key="5">
    <source>
        <dbReference type="ARBA" id="ARBA00023014"/>
    </source>
</evidence>
<dbReference type="Gene3D" id="3.40.50.11270">
    <property type="match status" value="1"/>
</dbReference>